<sequence length="305" mass="32553">MSNAATAAMPPAPTLPDWVRPAIEKFKRLELEYMASLPLPLKTLLGDGDPASFDSDKHHMRLYGSLAFVLLGVKPCALLAHGVSLPYTQGLVEAALLPVARDFDLQGHGFLVEKIQHRLLTDNPVHPGFQGAWVVANTRHSGYDLARRTFLTPAPGDAWATGAPAPPYNPRKPKPAPAAFRAAATIVTEAQIGAALGYPLPGGDATVRYIDNTESKELNTCCVPVFEAFCPGGMGDIMPVLQHFTCYERAWAALGRDLTLDSEGHPVLKMGMQVMQAELRGQGGGGAGGERGAPSRRGTARGGRR</sequence>
<dbReference type="Gramene" id="PNW75088">
    <property type="protein sequence ID" value="PNW75088"/>
    <property type="gene ID" value="CHLRE_12g497100v5"/>
</dbReference>
<dbReference type="EMBL" id="CM008973">
    <property type="protein sequence ID" value="PNW75088.1"/>
    <property type="molecule type" value="Genomic_DNA"/>
</dbReference>
<dbReference type="InParanoid" id="A0A2K3D3H4"/>
<evidence type="ECO:0000313" key="2">
    <source>
        <dbReference type="EMBL" id="PNW75088.1"/>
    </source>
</evidence>
<dbReference type="ExpressionAtlas" id="A0A2K3D3H4">
    <property type="expression patterns" value="baseline and differential"/>
</dbReference>
<proteinExistence type="predicted"/>
<dbReference type="PaxDb" id="3055-EDO97010"/>
<accession>A0A2K3D3H4</accession>
<dbReference type="RefSeq" id="XP_001702390.2">
    <property type="nucleotide sequence ID" value="XM_001702338.2"/>
</dbReference>
<dbReference type="AlphaFoldDB" id="A0A2K3D3H4"/>
<keyword evidence="3" id="KW-1185">Reference proteome</keyword>
<feature type="region of interest" description="Disordered" evidence="1">
    <location>
        <begin position="280"/>
        <end position="305"/>
    </location>
</feature>
<dbReference type="OrthoDB" id="3528649at2759"/>
<feature type="compositionally biased region" description="Gly residues" evidence="1">
    <location>
        <begin position="281"/>
        <end position="291"/>
    </location>
</feature>
<evidence type="ECO:0000313" key="3">
    <source>
        <dbReference type="Proteomes" id="UP000006906"/>
    </source>
</evidence>
<protein>
    <submittedName>
        <fullName evidence="2">Uncharacterized protein</fullName>
    </submittedName>
</protein>
<dbReference type="GeneID" id="5727906"/>
<name>A0A2K3D3H4_CHLRE</name>
<dbReference type="Proteomes" id="UP000006906">
    <property type="component" value="Chromosome 12"/>
</dbReference>
<gene>
    <name evidence="2" type="ORF">CHLRE_12g497100v5</name>
</gene>
<reference evidence="2 3" key="1">
    <citation type="journal article" date="2007" name="Science">
        <title>The Chlamydomonas genome reveals the evolution of key animal and plant functions.</title>
        <authorList>
            <person name="Merchant S.S."/>
            <person name="Prochnik S.E."/>
            <person name="Vallon O."/>
            <person name="Harris E.H."/>
            <person name="Karpowicz S.J."/>
            <person name="Witman G.B."/>
            <person name="Terry A."/>
            <person name="Salamov A."/>
            <person name="Fritz-Laylin L.K."/>
            <person name="Marechal-Drouard L."/>
            <person name="Marshall W.F."/>
            <person name="Qu L.H."/>
            <person name="Nelson D.R."/>
            <person name="Sanderfoot A.A."/>
            <person name="Spalding M.H."/>
            <person name="Kapitonov V.V."/>
            <person name="Ren Q."/>
            <person name="Ferris P."/>
            <person name="Lindquist E."/>
            <person name="Shapiro H."/>
            <person name="Lucas S.M."/>
            <person name="Grimwood J."/>
            <person name="Schmutz J."/>
            <person name="Cardol P."/>
            <person name="Cerutti H."/>
            <person name="Chanfreau G."/>
            <person name="Chen C.L."/>
            <person name="Cognat V."/>
            <person name="Croft M.T."/>
            <person name="Dent R."/>
            <person name="Dutcher S."/>
            <person name="Fernandez E."/>
            <person name="Fukuzawa H."/>
            <person name="Gonzalez-Ballester D."/>
            <person name="Gonzalez-Halphen D."/>
            <person name="Hallmann A."/>
            <person name="Hanikenne M."/>
            <person name="Hippler M."/>
            <person name="Inwood W."/>
            <person name="Jabbari K."/>
            <person name="Kalanon M."/>
            <person name="Kuras R."/>
            <person name="Lefebvre P.A."/>
            <person name="Lemaire S.D."/>
            <person name="Lobanov A.V."/>
            <person name="Lohr M."/>
            <person name="Manuell A."/>
            <person name="Meier I."/>
            <person name="Mets L."/>
            <person name="Mittag M."/>
            <person name="Mittelmeier T."/>
            <person name="Moroney J.V."/>
            <person name="Moseley J."/>
            <person name="Napoli C."/>
            <person name="Nedelcu A.M."/>
            <person name="Niyogi K."/>
            <person name="Novoselov S.V."/>
            <person name="Paulsen I.T."/>
            <person name="Pazour G."/>
            <person name="Purton S."/>
            <person name="Ral J.P."/>
            <person name="Riano-Pachon D.M."/>
            <person name="Riekhof W."/>
            <person name="Rymarquis L."/>
            <person name="Schroda M."/>
            <person name="Stern D."/>
            <person name="Umen J."/>
            <person name="Willows R."/>
            <person name="Wilson N."/>
            <person name="Zimmer S.L."/>
            <person name="Allmer J."/>
            <person name="Balk J."/>
            <person name="Bisova K."/>
            <person name="Chen C.J."/>
            <person name="Elias M."/>
            <person name="Gendler K."/>
            <person name="Hauser C."/>
            <person name="Lamb M.R."/>
            <person name="Ledford H."/>
            <person name="Long J.C."/>
            <person name="Minagawa J."/>
            <person name="Page M.D."/>
            <person name="Pan J."/>
            <person name="Pootakham W."/>
            <person name="Roje S."/>
            <person name="Rose A."/>
            <person name="Stahlberg E."/>
            <person name="Terauchi A.M."/>
            <person name="Yang P."/>
            <person name="Ball S."/>
            <person name="Bowler C."/>
            <person name="Dieckmann C.L."/>
            <person name="Gladyshev V.N."/>
            <person name="Green P."/>
            <person name="Jorgensen R."/>
            <person name="Mayfield S."/>
            <person name="Mueller-Roeber B."/>
            <person name="Rajamani S."/>
            <person name="Sayre R.T."/>
            <person name="Brokstein P."/>
            <person name="Dubchak I."/>
            <person name="Goodstein D."/>
            <person name="Hornick L."/>
            <person name="Huang Y.W."/>
            <person name="Jhaveri J."/>
            <person name="Luo Y."/>
            <person name="Martinez D."/>
            <person name="Ngau W.C."/>
            <person name="Otillar B."/>
            <person name="Poliakov A."/>
            <person name="Porter A."/>
            <person name="Szajkowski L."/>
            <person name="Werner G."/>
            <person name="Zhou K."/>
            <person name="Grigoriev I.V."/>
            <person name="Rokhsar D.S."/>
            <person name="Grossman A.R."/>
        </authorList>
    </citation>
    <scope>NUCLEOTIDE SEQUENCE [LARGE SCALE GENOMIC DNA]</scope>
    <source>
        <strain evidence="3">CC-503</strain>
    </source>
</reference>
<dbReference type="KEGG" id="cre:CHLRE_12g497100v5"/>
<evidence type="ECO:0000256" key="1">
    <source>
        <dbReference type="SAM" id="MobiDB-lite"/>
    </source>
</evidence>
<organism evidence="2 3">
    <name type="scientific">Chlamydomonas reinhardtii</name>
    <name type="common">Chlamydomonas smithii</name>
    <dbReference type="NCBI Taxonomy" id="3055"/>
    <lineage>
        <taxon>Eukaryota</taxon>
        <taxon>Viridiplantae</taxon>
        <taxon>Chlorophyta</taxon>
        <taxon>core chlorophytes</taxon>
        <taxon>Chlorophyceae</taxon>
        <taxon>CS clade</taxon>
        <taxon>Chlamydomonadales</taxon>
        <taxon>Chlamydomonadaceae</taxon>
        <taxon>Chlamydomonas</taxon>
    </lineage>
</organism>